<dbReference type="InterPro" id="IPR001789">
    <property type="entry name" value="Sig_transdc_resp-reg_receiver"/>
</dbReference>
<dbReference type="Gene3D" id="2.40.50.1020">
    <property type="entry name" value="LytTr DNA-binding domain"/>
    <property type="match status" value="1"/>
</dbReference>
<name>A0ABW5KVX4_9FLAO</name>
<dbReference type="Pfam" id="PF04397">
    <property type="entry name" value="LytTR"/>
    <property type="match status" value="1"/>
</dbReference>
<dbReference type="SUPFAM" id="SSF52172">
    <property type="entry name" value="CheY-like"/>
    <property type="match status" value="1"/>
</dbReference>
<dbReference type="InterPro" id="IPR046947">
    <property type="entry name" value="LytR-like"/>
</dbReference>
<dbReference type="PROSITE" id="PS50110">
    <property type="entry name" value="RESPONSE_REGULATORY"/>
    <property type="match status" value="1"/>
</dbReference>
<dbReference type="Gene3D" id="3.40.50.2300">
    <property type="match status" value="1"/>
</dbReference>
<dbReference type="EMBL" id="JBHULS010000007">
    <property type="protein sequence ID" value="MFD2552638.1"/>
    <property type="molecule type" value="Genomic_DNA"/>
</dbReference>
<feature type="domain" description="Response regulatory" evidence="2">
    <location>
        <begin position="8"/>
        <end position="121"/>
    </location>
</feature>
<comment type="caution">
    <text evidence="4">The sequence shown here is derived from an EMBL/GenBank/DDBJ whole genome shotgun (WGS) entry which is preliminary data.</text>
</comment>
<dbReference type="SMART" id="SM00850">
    <property type="entry name" value="LytTR"/>
    <property type="match status" value="1"/>
</dbReference>
<keyword evidence="5" id="KW-1185">Reference proteome</keyword>
<feature type="modified residue" description="4-aspartylphosphate" evidence="1">
    <location>
        <position position="58"/>
    </location>
</feature>
<dbReference type="Pfam" id="PF00072">
    <property type="entry name" value="Response_reg"/>
    <property type="match status" value="1"/>
</dbReference>
<evidence type="ECO:0000256" key="1">
    <source>
        <dbReference type="PROSITE-ProRule" id="PRU00169"/>
    </source>
</evidence>
<dbReference type="PANTHER" id="PTHR37299:SF1">
    <property type="entry name" value="STAGE 0 SPORULATION PROTEIN A HOMOLOG"/>
    <property type="match status" value="1"/>
</dbReference>
<evidence type="ECO:0000259" key="2">
    <source>
        <dbReference type="PROSITE" id="PS50110"/>
    </source>
</evidence>
<organism evidence="4 5">
    <name type="scientific">Bizionia sediminis</name>
    <dbReference type="NCBI Taxonomy" id="1737064"/>
    <lineage>
        <taxon>Bacteria</taxon>
        <taxon>Pseudomonadati</taxon>
        <taxon>Bacteroidota</taxon>
        <taxon>Flavobacteriia</taxon>
        <taxon>Flavobacteriales</taxon>
        <taxon>Flavobacteriaceae</taxon>
        <taxon>Bizionia</taxon>
    </lineage>
</organism>
<protein>
    <submittedName>
        <fullName evidence="4">LytR/AlgR family response regulator transcription factor</fullName>
    </submittedName>
</protein>
<feature type="domain" description="HTH LytTR-type" evidence="3">
    <location>
        <begin position="129"/>
        <end position="223"/>
    </location>
</feature>
<evidence type="ECO:0000313" key="5">
    <source>
        <dbReference type="Proteomes" id="UP001597472"/>
    </source>
</evidence>
<dbReference type="PROSITE" id="PS50930">
    <property type="entry name" value="HTH_LYTTR"/>
    <property type="match status" value="1"/>
</dbReference>
<dbReference type="Proteomes" id="UP001597472">
    <property type="component" value="Unassembled WGS sequence"/>
</dbReference>
<dbReference type="SMART" id="SM00448">
    <property type="entry name" value="REC"/>
    <property type="match status" value="1"/>
</dbReference>
<evidence type="ECO:0000313" key="4">
    <source>
        <dbReference type="EMBL" id="MFD2552638.1"/>
    </source>
</evidence>
<gene>
    <name evidence="4" type="ORF">ACFSQP_12525</name>
</gene>
<proteinExistence type="predicted"/>
<accession>A0ABW5KVX4</accession>
<sequence>MKEYLQTKILIVEDDILIADYIAEILQDNQYCNVKMAHNVESAQYQMRLFKPDIVLMDINLEGTNAGIELAKQKNNEAAVIFVTGQLDVHLMGQACKTNPVAYLTKPIKPLDVLATVNLTIQKKQLQTFQFKDGYDLVSLPYSDIIFIKANGNYSNICSGSKKYTIRQSLNAIAKQLPIDTFKQTHRSYVINTTYIRRVSANSILVDTQLIPLSRTYAKQFRQ</sequence>
<reference evidence="5" key="1">
    <citation type="journal article" date="2019" name="Int. J. Syst. Evol. Microbiol.">
        <title>The Global Catalogue of Microorganisms (GCM) 10K type strain sequencing project: providing services to taxonomists for standard genome sequencing and annotation.</title>
        <authorList>
            <consortium name="The Broad Institute Genomics Platform"/>
            <consortium name="The Broad Institute Genome Sequencing Center for Infectious Disease"/>
            <person name="Wu L."/>
            <person name="Ma J."/>
        </authorList>
    </citation>
    <scope>NUCLEOTIDE SEQUENCE [LARGE SCALE GENOMIC DNA]</scope>
    <source>
        <strain evidence="5">KCTC 42587</strain>
    </source>
</reference>
<dbReference type="PANTHER" id="PTHR37299">
    <property type="entry name" value="TRANSCRIPTIONAL REGULATOR-RELATED"/>
    <property type="match status" value="1"/>
</dbReference>
<dbReference type="RefSeq" id="WP_376895027.1">
    <property type="nucleotide sequence ID" value="NZ_JBHULS010000007.1"/>
</dbReference>
<dbReference type="InterPro" id="IPR011006">
    <property type="entry name" value="CheY-like_superfamily"/>
</dbReference>
<dbReference type="InterPro" id="IPR007492">
    <property type="entry name" value="LytTR_DNA-bd_dom"/>
</dbReference>
<evidence type="ECO:0000259" key="3">
    <source>
        <dbReference type="PROSITE" id="PS50930"/>
    </source>
</evidence>
<keyword evidence="1" id="KW-0597">Phosphoprotein</keyword>